<accession>A0A9Q8QC83</accession>
<dbReference type="PANTHER" id="PTHR12801:SF45">
    <property type="entry name" value="RNA EXONUCLEASE 4"/>
    <property type="match status" value="1"/>
</dbReference>
<dbReference type="SMART" id="SM00479">
    <property type="entry name" value="EXOIII"/>
    <property type="match status" value="1"/>
</dbReference>
<dbReference type="KEGG" id="ptkz:JDV02_003721"/>
<dbReference type="GO" id="GO:0003676">
    <property type="term" value="F:nucleic acid binding"/>
    <property type="evidence" value="ECO:0007669"/>
    <property type="project" value="InterPro"/>
</dbReference>
<gene>
    <name evidence="8" type="ORF">JDV02_003721</name>
</gene>
<evidence type="ECO:0000313" key="9">
    <source>
        <dbReference type="Proteomes" id="UP000829364"/>
    </source>
</evidence>
<name>A0A9Q8QC83_9HYPO</name>
<dbReference type="Proteomes" id="UP000829364">
    <property type="component" value="Chromosome 3"/>
</dbReference>
<keyword evidence="9" id="KW-1185">Reference proteome</keyword>
<dbReference type="GO" id="GO:0006364">
    <property type="term" value="P:rRNA processing"/>
    <property type="evidence" value="ECO:0007669"/>
    <property type="project" value="UniProtKB-KW"/>
</dbReference>
<dbReference type="GO" id="GO:0005634">
    <property type="term" value="C:nucleus"/>
    <property type="evidence" value="ECO:0007669"/>
    <property type="project" value="TreeGrafter"/>
</dbReference>
<dbReference type="CDD" id="cd06137">
    <property type="entry name" value="DEDDh_RNase"/>
    <property type="match status" value="1"/>
</dbReference>
<evidence type="ECO:0000256" key="1">
    <source>
        <dbReference type="ARBA" id="ARBA00022552"/>
    </source>
</evidence>
<dbReference type="InterPro" id="IPR047021">
    <property type="entry name" value="REXO1/3/4-like"/>
</dbReference>
<reference evidence="8" key="1">
    <citation type="submission" date="2021-11" db="EMBL/GenBank/DDBJ databases">
        <title>Purpureocillium_takamizusanense_genome.</title>
        <authorList>
            <person name="Nguyen N.-H."/>
        </authorList>
    </citation>
    <scope>NUCLEOTIDE SEQUENCE</scope>
    <source>
        <strain evidence="8">PT3</strain>
    </source>
</reference>
<dbReference type="Pfam" id="PF00929">
    <property type="entry name" value="RNase_T"/>
    <property type="match status" value="1"/>
</dbReference>
<feature type="domain" description="Exonuclease" evidence="7">
    <location>
        <begin position="41"/>
        <end position="252"/>
    </location>
</feature>
<dbReference type="InterPro" id="IPR036397">
    <property type="entry name" value="RNaseH_sf"/>
</dbReference>
<protein>
    <recommendedName>
        <fullName evidence="7">Exonuclease domain-containing protein</fullName>
    </recommendedName>
</protein>
<dbReference type="AlphaFoldDB" id="A0A9Q8QC83"/>
<dbReference type="PANTHER" id="PTHR12801">
    <property type="entry name" value="RNA EXONUCLEASE REXO1 / RECO3 FAMILY MEMBER-RELATED"/>
    <property type="match status" value="1"/>
</dbReference>
<feature type="region of interest" description="Disordered" evidence="6">
    <location>
        <begin position="168"/>
        <end position="206"/>
    </location>
</feature>
<evidence type="ECO:0000259" key="7">
    <source>
        <dbReference type="SMART" id="SM00479"/>
    </source>
</evidence>
<dbReference type="SUPFAM" id="SSF53098">
    <property type="entry name" value="Ribonuclease H-like"/>
    <property type="match status" value="1"/>
</dbReference>
<dbReference type="EMBL" id="CP086356">
    <property type="protein sequence ID" value="UNI17378.1"/>
    <property type="molecule type" value="Genomic_DNA"/>
</dbReference>
<evidence type="ECO:0000256" key="3">
    <source>
        <dbReference type="ARBA" id="ARBA00022801"/>
    </source>
</evidence>
<keyword evidence="3" id="KW-0378">Hydrolase</keyword>
<dbReference type="OrthoDB" id="16516at2759"/>
<dbReference type="GeneID" id="72065677"/>
<evidence type="ECO:0000256" key="4">
    <source>
        <dbReference type="ARBA" id="ARBA00022839"/>
    </source>
</evidence>
<organism evidence="8 9">
    <name type="scientific">Purpureocillium takamizusanense</name>
    <dbReference type="NCBI Taxonomy" id="2060973"/>
    <lineage>
        <taxon>Eukaryota</taxon>
        <taxon>Fungi</taxon>
        <taxon>Dikarya</taxon>
        <taxon>Ascomycota</taxon>
        <taxon>Pezizomycotina</taxon>
        <taxon>Sordariomycetes</taxon>
        <taxon>Hypocreomycetidae</taxon>
        <taxon>Hypocreales</taxon>
        <taxon>Ophiocordycipitaceae</taxon>
        <taxon>Purpureocillium</taxon>
    </lineage>
</organism>
<dbReference type="GO" id="GO:0000027">
    <property type="term" value="P:ribosomal large subunit assembly"/>
    <property type="evidence" value="ECO:0007669"/>
    <property type="project" value="TreeGrafter"/>
</dbReference>
<evidence type="ECO:0000313" key="8">
    <source>
        <dbReference type="EMBL" id="UNI17378.1"/>
    </source>
</evidence>
<keyword evidence="4" id="KW-0269">Exonuclease</keyword>
<evidence type="ECO:0000256" key="5">
    <source>
        <dbReference type="ARBA" id="ARBA00025599"/>
    </source>
</evidence>
<dbReference type="InterPro" id="IPR012337">
    <property type="entry name" value="RNaseH-like_sf"/>
</dbReference>
<dbReference type="RefSeq" id="XP_047840859.1">
    <property type="nucleotide sequence ID" value="XM_047984884.1"/>
</dbReference>
<evidence type="ECO:0000256" key="6">
    <source>
        <dbReference type="SAM" id="MobiDB-lite"/>
    </source>
</evidence>
<dbReference type="Gene3D" id="3.30.420.10">
    <property type="entry name" value="Ribonuclease H-like superfamily/Ribonuclease H"/>
    <property type="match status" value="1"/>
</dbReference>
<dbReference type="InterPro" id="IPR013520">
    <property type="entry name" value="Ribonucl_H"/>
</dbReference>
<keyword evidence="2" id="KW-0540">Nuclease</keyword>
<dbReference type="GO" id="GO:0004527">
    <property type="term" value="F:exonuclease activity"/>
    <property type="evidence" value="ECO:0007669"/>
    <property type="project" value="UniProtKB-KW"/>
</dbReference>
<evidence type="ECO:0000256" key="2">
    <source>
        <dbReference type="ARBA" id="ARBA00022722"/>
    </source>
</evidence>
<comment type="function">
    <text evidence="5">Exoribonuclease involved in ribosome biosynthesis. Involved in the processing of ITS1, the internal transcribed spacer localized between the 18S and 5.8S rRNAs.</text>
</comment>
<keyword evidence="1" id="KW-0698">rRNA processing</keyword>
<proteinExistence type="predicted"/>
<sequence>MAKPCTSHENHTPRAYRGGELEENWEFFATPAASRATRPATAVVIDCEMGNAASGESELIRVSVIDFFTREVLLDKLVSPNVPMAHYNTRYSGITRQMMENARRRRTCLDGRQAAREAIWRFVDPKTIVVGHGAQSDLTSLRWIHTVIIDTLMVEMKRRRMEREMAEATKAMQATQVNHGERDSEDGGVSLEASNDNEGKTAPQAEGGLSLKALTLDRLNRIIQVKGQGHDSVEDAIATRDLLCWQVSHYTQLAD</sequence>